<evidence type="ECO:0000313" key="10">
    <source>
        <dbReference type="EMBL" id="UWP60159.1"/>
    </source>
</evidence>
<keyword evidence="2" id="KW-0963">Cytoplasm</keyword>
<evidence type="ECO:0000259" key="9">
    <source>
        <dbReference type="PROSITE" id="PS50930"/>
    </source>
</evidence>
<evidence type="ECO:0000256" key="4">
    <source>
        <dbReference type="ARBA" id="ARBA00023159"/>
    </source>
</evidence>
<dbReference type="SMART" id="SM00448">
    <property type="entry name" value="REC"/>
    <property type="match status" value="1"/>
</dbReference>
<comment type="function">
    <text evidence="6">Required for high-level post-exponential phase expression of a series of secreted proteins.</text>
</comment>
<dbReference type="PANTHER" id="PTHR37299:SF3">
    <property type="entry name" value="STAGE 0 SPORULATION PROTEIN A HOMOLOG"/>
    <property type="match status" value="1"/>
</dbReference>
<keyword evidence="11" id="KW-1185">Reference proteome</keyword>
<evidence type="ECO:0000256" key="5">
    <source>
        <dbReference type="ARBA" id="ARBA00024867"/>
    </source>
</evidence>
<sequence>MIRVMLCDDDPFILKLAGQQIEEEIAEKKLAARIVCVAGESLELLRYIQKNPGEYLVFLDLDFGAGRLNGMDVARKIRELSQASKIVFVTNHQEMAMQVLQSGVEPFGFLEKTTDMRNLKEGFGRYIRMASAVWDETGETEDKDLLDLTIGLDETVTVRKSCILYVETEKAVSHGVTYHTMDGSAVTVRDTIEHVLGMLGEHFLKVHRSVIVNRRYMVGMQQGMVKLANGELIPCSVRMRSEVKRWLE</sequence>
<evidence type="ECO:0000259" key="8">
    <source>
        <dbReference type="PROSITE" id="PS50110"/>
    </source>
</evidence>
<evidence type="ECO:0000313" key="11">
    <source>
        <dbReference type="Proteomes" id="UP001060164"/>
    </source>
</evidence>
<dbReference type="Pfam" id="PF00072">
    <property type="entry name" value="Response_reg"/>
    <property type="match status" value="1"/>
</dbReference>
<evidence type="ECO:0000256" key="1">
    <source>
        <dbReference type="ARBA" id="ARBA00018672"/>
    </source>
</evidence>
<dbReference type="InterPro" id="IPR007492">
    <property type="entry name" value="LytTR_DNA-bd_dom"/>
</dbReference>
<dbReference type="Proteomes" id="UP001060164">
    <property type="component" value="Chromosome"/>
</dbReference>
<reference evidence="10" key="1">
    <citation type="journal article" date="2022" name="Cell">
        <title>Design, construction, and in vivo augmentation of a complex gut microbiome.</title>
        <authorList>
            <person name="Cheng A.G."/>
            <person name="Ho P.Y."/>
            <person name="Aranda-Diaz A."/>
            <person name="Jain S."/>
            <person name="Yu F.B."/>
            <person name="Meng X."/>
            <person name="Wang M."/>
            <person name="Iakiviak M."/>
            <person name="Nagashima K."/>
            <person name="Zhao A."/>
            <person name="Murugkar P."/>
            <person name="Patil A."/>
            <person name="Atabakhsh K."/>
            <person name="Weakley A."/>
            <person name="Yan J."/>
            <person name="Brumbaugh A.R."/>
            <person name="Higginbottom S."/>
            <person name="Dimas A."/>
            <person name="Shiver A.L."/>
            <person name="Deutschbauer A."/>
            <person name="Neff N."/>
            <person name="Sonnenburg J.L."/>
            <person name="Huang K.C."/>
            <person name="Fischbach M.A."/>
        </authorList>
    </citation>
    <scope>NUCLEOTIDE SEQUENCE</scope>
    <source>
        <strain evidence="10">DSM 19829</strain>
    </source>
</reference>
<protein>
    <recommendedName>
        <fullName evidence="1">Stage 0 sporulation protein A homolog</fullName>
    </recommendedName>
</protein>
<keyword evidence="7" id="KW-0597">Phosphoprotein</keyword>
<dbReference type="EMBL" id="CP102290">
    <property type="protein sequence ID" value="UWP60159.1"/>
    <property type="molecule type" value="Genomic_DNA"/>
</dbReference>
<dbReference type="SMART" id="SM00850">
    <property type="entry name" value="LytTR"/>
    <property type="match status" value="1"/>
</dbReference>
<dbReference type="SUPFAM" id="SSF52172">
    <property type="entry name" value="CheY-like"/>
    <property type="match status" value="1"/>
</dbReference>
<dbReference type="PANTHER" id="PTHR37299">
    <property type="entry name" value="TRANSCRIPTIONAL REGULATOR-RELATED"/>
    <property type="match status" value="1"/>
</dbReference>
<dbReference type="PROSITE" id="PS50110">
    <property type="entry name" value="RESPONSE_REGULATORY"/>
    <property type="match status" value="1"/>
</dbReference>
<evidence type="ECO:0000256" key="2">
    <source>
        <dbReference type="ARBA" id="ARBA00022490"/>
    </source>
</evidence>
<dbReference type="InterPro" id="IPR001789">
    <property type="entry name" value="Sig_transdc_resp-reg_receiver"/>
</dbReference>
<gene>
    <name evidence="10" type="ORF">NQ502_03630</name>
</gene>
<evidence type="ECO:0000256" key="3">
    <source>
        <dbReference type="ARBA" id="ARBA00023012"/>
    </source>
</evidence>
<keyword evidence="10" id="KW-0238">DNA-binding</keyword>
<comment type="function">
    <text evidence="5">May play the central regulatory role in sporulation. It may be an element of the effector pathway responsible for the activation of sporulation genes in response to nutritional stress. Spo0A may act in concert with spo0H (a sigma factor) to control the expression of some genes that are critical to the sporulation process.</text>
</comment>
<keyword evidence="4" id="KW-0010">Activator</keyword>
<dbReference type="PROSITE" id="PS50930">
    <property type="entry name" value="HTH_LYTTR"/>
    <property type="match status" value="1"/>
</dbReference>
<feature type="domain" description="HTH LytTR-type" evidence="9">
    <location>
        <begin position="148"/>
        <end position="248"/>
    </location>
</feature>
<evidence type="ECO:0000256" key="7">
    <source>
        <dbReference type="PROSITE-ProRule" id="PRU00169"/>
    </source>
</evidence>
<evidence type="ECO:0000256" key="6">
    <source>
        <dbReference type="ARBA" id="ARBA00037164"/>
    </source>
</evidence>
<dbReference type="RefSeq" id="WP_028529476.1">
    <property type="nucleotide sequence ID" value="NZ_CABLBR010000025.1"/>
</dbReference>
<accession>A0ABY5VHU5</accession>
<feature type="modified residue" description="4-aspartylphosphate" evidence="7">
    <location>
        <position position="60"/>
    </location>
</feature>
<organism evidence="10 11">
    <name type="scientific">Ruminococcus gauvreauii</name>
    <dbReference type="NCBI Taxonomy" id="438033"/>
    <lineage>
        <taxon>Bacteria</taxon>
        <taxon>Bacillati</taxon>
        <taxon>Bacillota</taxon>
        <taxon>Clostridia</taxon>
        <taxon>Eubacteriales</taxon>
        <taxon>Oscillospiraceae</taxon>
        <taxon>Ruminococcus</taxon>
    </lineage>
</organism>
<keyword evidence="3" id="KW-0902">Two-component regulatory system</keyword>
<dbReference type="InterPro" id="IPR011006">
    <property type="entry name" value="CheY-like_superfamily"/>
</dbReference>
<dbReference type="GO" id="GO:0003677">
    <property type="term" value="F:DNA binding"/>
    <property type="evidence" value="ECO:0007669"/>
    <property type="project" value="UniProtKB-KW"/>
</dbReference>
<dbReference type="Gene3D" id="2.40.50.1020">
    <property type="entry name" value="LytTr DNA-binding domain"/>
    <property type="match status" value="1"/>
</dbReference>
<name>A0ABY5VHU5_9FIRM</name>
<proteinExistence type="predicted"/>
<feature type="domain" description="Response regulatory" evidence="8">
    <location>
        <begin position="3"/>
        <end position="127"/>
    </location>
</feature>
<dbReference type="InterPro" id="IPR046947">
    <property type="entry name" value="LytR-like"/>
</dbReference>
<dbReference type="Gene3D" id="3.40.50.2300">
    <property type="match status" value="1"/>
</dbReference>
<dbReference type="Pfam" id="PF04397">
    <property type="entry name" value="LytTR"/>
    <property type="match status" value="1"/>
</dbReference>